<dbReference type="SUPFAM" id="SSF53474">
    <property type="entry name" value="alpha/beta-Hydrolases"/>
    <property type="match status" value="1"/>
</dbReference>
<dbReference type="InterPro" id="IPR029058">
    <property type="entry name" value="AB_hydrolase_fold"/>
</dbReference>
<dbReference type="OrthoDB" id="190201at2759"/>
<evidence type="ECO:0000313" key="2">
    <source>
        <dbReference type="Proteomes" id="UP000019471"/>
    </source>
</evidence>
<organism evidence="1 2">
    <name type="scientific">Cladophialophora psammophila CBS 110553</name>
    <dbReference type="NCBI Taxonomy" id="1182543"/>
    <lineage>
        <taxon>Eukaryota</taxon>
        <taxon>Fungi</taxon>
        <taxon>Dikarya</taxon>
        <taxon>Ascomycota</taxon>
        <taxon>Pezizomycotina</taxon>
        <taxon>Eurotiomycetes</taxon>
        <taxon>Chaetothyriomycetidae</taxon>
        <taxon>Chaetothyriales</taxon>
        <taxon>Herpotrichiellaceae</taxon>
        <taxon>Cladophialophora</taxon>
    </lineage>
</organism>
<dbReference type="STRING" id="1182543.W9WCX3"/>
<dbReference type="AlphaFoldDB" id="W9WCX3"/>
<dbReference type="GeneID" id="19195629"/>
<dbReference type="EMBL" id="AMGX01000022">
    <property type="protein sequence ID" value="EXJ65962.1"/>
    <property type="molecule type" value="Genomic_DNA"/>
</dbReference>
<protein>
    <recommendedName>
        <fullName evidence="3">AB hydrolase-1 domain-containing protein</fullName>
    </recommendedName>
</protein>
<gene>
    <name evidence="1" type="ORF">A1O5_10938</name>
</gene>
<accession>W9WCX3</accession>
<dbReference type="Proteomes" id="UP000019471">
    <property type="component" value="Unassembled WGS sequence"/>
</dbReference>
<reference evidence="1 2" key="1">
    <citation type="submission" date="2013-03" db="EMBL/GenBank/DDBJ databases">
        <title>The Genome Sequence of Cladophialophora psammophila CBS 110553.</title>
        <authorList>
            <consortium name="The Broad Institute Genomics Platform"/>
            <person name="Cuomo C."/>
            <person name="de Hoog S."/>
            <person name="Gorbushina A."/>
            <person name="Walker B."/>
            <person name="Young S.K."/>
            <person name="Zeng Q."/>
            <person name="Gargeya S."/>
            <person name="Fitzgerald M."/>
            <person name="Haas B."/>
            <person name="Abouelleil A."/>
            <person name="Allen A.W."/>
            <person name="Alvarado L."/>
            <person name="Arachchi H.M."/>
            <person name="Berlin A.M."/>
            <person name="Chapman S.B."/>
            <person name="Gainer-Dewar J."/>
            <person name="Goldberg J."/>
            <person name="Griggs A."/>
            <person name="Gujja S."/>
            <person name="Hansen M."/>
            <person name="Howarth C."/>
            <person name="Imamovic A."/>
            <person name="Ireland A."/>
            <person name="Larimer J."/>
            <person name="McCowan C."/>
            <person name="Murphy C."/>
            <person name="Pearson M."/>
            <person name="Poon T.W."/>
            <person name="Priest M."/>
            <person name="Roberts A."/>
            <person name="Saif S."/>
            <person name="Shea T."/>
            <person name="Sisk P."/>
            <person name="Sykes S."/>
            <person name="Wortman J."/>
            <person name="Nusbaum C."/>
            <person name="Birren B."/>
        </authorList>
    </citation>
    <scope>NUCLEOTIDE SEQUENCE [LARGE SCALE GENOMIC DNA]</scope>
    <source>
        <strain evidence="1 2">CBS 110553</strain>
    </source>
</reference>
<comment type="caution">
    <text evidence="1">The sequence shown here is derived from an EMBL/GenBank/DDBJ whole genome shotgun (WGS) entry which is preliminary data.</text>
</comment>
<evidence type="ECO:0008006" key="3">
    <source>
        <dbReference type="Google" id="ProtNLM"/>
    </source>
</evidence>
<sequence>MPALLVAGQDDKVSSMVLAESYAKRLPDAKLKVLEGVGHWHVTEDVGTVTTALRGFL</sequence>
<dbReference type="HOGENOM" id="CLU_2996371_0_0_1"/>
<proteinExistence type="predicted"/>
<dbReference type="RefSeq" id="XP_007749702.1">
    <property type="nucleotide sequence ID" value="XM_007751512.1"/>
</dbReference>
<keyword evidence="2" id="KW-1185">Reference proteome</keyword>
<name>W9WCX3_9EURO</name>
<evidence type="ECO:0000313" key="1">
    <source>
        <dbReference type="EMBL" id="EXJ65962.1"/>
    </source>
</evidence>
<dbReference type="Gene3D" id="3.40.50.1820">
    <property type="entry name" value="alpha/beta hydrolase"/>
    <property type="match status" value="1"/>
</dbReference>